<protein>
    <submittedName>
        <fullName evidence="1">Uncharacterized protein</fullName>
    </submittedName>
</protein>
<dbReference type="EMBL" id="QICN01000004">
    <property type="protein sequence ID" value="PXV68469.1"/>
    <property type="molecule type" value="Genomic_DNA"/>
</dbReference>
<dbReference type="OrthoDB" id="163809at2"/>
<gene>
    <name evidence="1" type="ORF">C8D93_104167</name>
</gene>
<evidence type="ECO:0000313" key="2">
    <source>
        <dbReference type="Proteomes" id="UP000248330"/>
    </source>
</evidence>
<accession>A0A318EE54</accession>
<organism evidence="1 2">
    <name type="scientific">Sinimarinibacterium flocculans</name>
    <dbReference type="NCBI Taxonomy" id="985250"/>
    <lineage>
        <taxon>Bacteria</taxon>
        <taxon>Pseudomonadati</taxon>
        <taxon>Pseudomonadota</taxon>
        <taxon>Gammaproteobacteria</taxon>
        <taxon>Nevskiales</taxon>
        <taxon>Nevskiaceae</taxon>
        <taxon>Sinimarinibacterium</taxon>
    </lineage>
</organism>
<sequence length="181" mass="19227">MTSDVFPPAARAAVTGLRRLVTLGLLLVVTGCTESGGTDPAASADAKLRGLDVELVDASPAAPALVNGTCVIFAPRLNAVELLLYWLDPAISAMTHIGASMQQCLSGEAEPYVTSWKAFFGQTVWIDNDGDCPTGVSCYWPGSAVIMLDQATITERERPDDFIASLLGHELYHAVAGYYHP</sequence>
<dbReference type="Proteomes" id="UP000248330">
    <property type="component" value="Unassembled WGS sequence"/>
</dbReference>
<keyword evidence="2" id="KW-1185">Reference proteome</keyword>
<evidence type="ECO:0000313" key="1">
    <source>
        <dbReference type="EMBL" id="PXV68469.1"/>
    </source>
</evidence>
<reference evidence="1 2" key="1">
    <citation type="submission" date="2018-04" db="EMBL/GenBank/DDBJ databases">
        <title>Genomic Encyclopedia of Type Strains, Phase IV (KMG-IV): sequencing the most valuable type-strain genomes for metagenomic binning, comparative biology and taxonomic classification.</title>
        <authorList>
            <person name="Goeker M."/>
        </authorList>
    </citation>
    <scope>NUCLEOTIDE SEQUENCE [LARGE SCALE GENOMIC DNA]</scope>
    <source>
        <strain evidence="1 2">DSM 104150</strain>
    </source>
</reference>
<comment type="caution">
    <text evidence="1">The sequence shown here is derived from an EMBL/GenBank/DDBJ whole genome shotgun (WGS) entry which is preliminary data.</text>
</comment>
<dbReference type="RefSeq" id="WP_146216561.1">
    <property type="nucleotide sequence ID" value="NZ_CAKZQT010000022.1"/>
</dbReference>
<proteinExistence type="predicted"/>
<name>A0A318EE54_9GAMM</name>
<dbReference type="AlphaFoldDB" id="A0A318EE54"/>